<evidence type="ECO:0000256" key="1">
    <source>
        <dbReference type="SAM" id="MobiDB-lite"/>
    </source>
</evidence>
<dbReference type="EMBL" id="MASW01000007">
    <property type="protein sequence ID" value="PXY19224.1"/>
    <property type="molecule type" value="Genomic_DNA"/>
</dbReference>
<accession>A0A2V4AH36</accession>
<feature type="compositionally biased region" description="Low complexity" evidence="1">
    <location>
        <begin position="83"/>
        <end position="95"/>
    </location>
</feature>
<reference evidence="2 3" key="1">
    <citation type="submission" date="2016-07" db="EMBL/GenBank/DDBJ databases">
        <title>Draft genome sequence of Prauserella muralis DSM 45305, isolated from a mould-covered wall in an indoor environment.</title>
        <authorList>
            <person name="Ruckert C."/>
            <person name="Albersmeier A."/>
            <person name="Jiang C.-L."/>
            <person name="Jiang Y."/>
            <person name="Kalinowski J."/>
            <person name="Schneider O."/>
            <person name="Winkler A."/>
            <person name="Zotchev S.B."/>
        </authorList>
    </citation>
    <scope>NUCLEOTIDE SEQUENCE [LARGE SCALE GENOMIC DNA]</scope>
    <source>
        <strain evidence="2 3">DSM 45305</strain>
    </source>
</reference>
<evidence type="ECO:0000313" key="2">
    <source>
        <dbReference type="EMBL" id="PXY19224.1"/>
    </source>
</evidence>
<proteinExistence type="predicted"/>
<name>A0A2V4AH36_9PSEU</name>
<comment type="caution">
    <text evidence="2">The sequence shown here is derived from an EMBL/GenBank/DDBJ whole genome shotgun (WGS) entry which is preliminary data.</text>
</comment>
<protein>
    <submittedName>
        <fullName evidence="2">Uncharacterized protein</fullName>
    </submittedName>
</protein>
<feature type="region of interest" description="Disordered" evidence="1">
    <location>
        <begin position="75"/>
        <end position="95"/>
    </location>
</feature>
<dbReference type="OrthoDB" id="3633028at2"/>
<evidence type="ECO:0000313" key="3">
    <source>
        <dbReference type="Proteomes" id="UP000249915"/>
    </source>
</evidence>
<sequence>MLGSALAAPRRVLQVLRSARAAAEALPRIADLLGDLRDTGTQLERLSTFAAQELPEIVYQLEAVRGQLTAIERRLTAGDGVTAPASPRSGSPRPS</sequence>
<gene>
    <name evidence="2" type="ORF">BAY60_31030</name>
</gene>
<dbReference type="AlphaFoldDB" id="A0A2V4AH36"/>
<dbReference type="RefSeq" id="WP_112285151.1">
    <property type="nucleotide sequence ID" value="NZ_MASW01000007.1"/>
</dbReference>
<keyword evidence="3" id="KW-1185">Reference proteome</keyword>
<organism evidence="2 3">
    <name type="scientific">Prauserella muralis</name>
    <dbReference type="NCBI Taxonomy" id="588067"/>
    <lineage>
        <taxon>Bacteria</taxon>
        <taxon>Bacillati</taxon>
        <taxon>Actinomycetota</taxon>
        <taxon>Actinomycetes</taxon>
        <taxon>Pseudonocardiales</taxon>
        <taxon>Pseudonocardiaceae</taxon>
        <taxon>Prauserella</taxon>
    </lineage>
</organism>
<dbReference type="Proteomes" id="UP000249915">
    <property type="component" value="Unassembled WGS sequence"/>
</dbReference>